<evidence type="ECO:0000256" key="1">
    <source>
        <dbReference type="ARBA" id="ARBA00004141"/>
    </source>
</evidence>
<accession>A0A4D9CM33</accession>
<feature type="transmembrane region" description="Helical" evidence="9">
    <location>
        <begin position="463"/>
        <end position="485"/>
    </location>
</feature>
<dbReference type="SUPFAM" id="SSF52540">
    <property type="entry name" value="P-loop containing nucleoside triphosphate hydrolases"/>
    <property type="match status" value="1"/>
</dbReference>
<dbReference type="GO" id="GO:0140359">
    <property type="term" value="F:ABC-type transporter activity"/>
    <property type="evidence" value="ECO:0007669"/>
    <property type="project" value="InterPro"/>
</dbReference>
<evidence type="ECO:0000256" key="7">
    <source>
        <dbReference type="ARBA" id="ARBA00023136"/>
    </source>
</evidence>
<comment type="subcellular location">
    <subcellularLocation>
        <location evidence="1">Membrane</location>
        <topology evidence="1">Multi-pass membrane protein</topology>
    </subcellularLocation>
</comment>
<evidence type="ECO:0000256" key="2">
    <source>
        <dbReference type="ARBA" id="ARBA00022448"/>
    </source>
</evidence>
<dbReference type="InterPro" id="IPR003439">
    <property type="entry name" value="ABC_transporter-like_ATP-bd"/>
</dbReference>
<dbReference type="Pfam" id="PF00005">
    <property type="entry name" value="ABC_tran"/>
    <property type="match status" value="1"/>
</dbReference>
<keyword evidence="12" id="KW-1185">Reference proteome</keyword>
<reference evidence="11 12" key="1">
    <citation type="submission" date="2019-01" db="EMBL/GenBank/DDBJ databases">
        <title>Nuclear Genome Assembly of the Microalgal Biofuel strain Nannochloropsis salina CCMP1776.</title>
        <authorList>
            <person name="Hovde B."/>
        </authorList>
    </citation>
    <scope>NUCLEOTIDE SEQUENCE [LARGE SCALE GENOMIC DNA]</scope>
    <source>
        <strain evidence="11 12">CCMP1776</strain>
    </source>
</reference>
<gene>
    <name evidence="11" type="ORF">NSK_008492</name>
</gene>
<evidence type="ECO:0000256" key="8">
    <source>
        <dbReference type="SAM" id="MobiDB-lite"/>
    </source>
</evidence>
<evidence type="ECO:0000259" key="10">
    <source>
        <dbReference type="PROSITE" id="PS50893"/>
    </source>
</evidence>
<sequence>MSARWSSRRTPPQPSPRLDGEEVSTPTLNGLECQDEAFDSQGKRQIQPRTDVSWKRMAKEGKWTPVAAPFVVETLAWEGLSYYYRTRDKGHEIAAVKDATGLVQRGDMVAVMGPSGAGKSSLFDILARRIGSSGRLEGEMYVNGQPLADRAFQRLSEYVQHDDVFVPTQTLREALLYHAHLRLGPDISRGEKEDRIGKLVQEAGLGEKLPSRIGGLLAGGLTVKGLSNGEKRRVSVICAALAAPSILFLDEPTSGASPPLTSDAERRREEEEAGEERAEEGKEGEEEGKKLPQEKARGLAAEEERNEAEKHPHSLLSPRNEAEKHPHSLPSPLLNMREAARQFRSSQTFALLQERIADSRGKGGRGGGRGGGFHIQNKEYARGQLLWQTGRGRAGGRAGRKEGGREEPRVVVGREKEENYFLANALLELALTTICALIYGILTFFLCFYAPEGEFAFEFEKFGVYLLFVVAGAHIGSMQAIMCAILSPSLELASALNVGITCVFCFGGIPPRLLFPPAQVIQWISPLKYSYTAMVTSYFRNTEAQAYVKMMDVRAPHSIWVNFLCLLFFFGVYQAVAFWGLHHLYRAKR</sequence>
<dbReference type="PANTHER" id="PTHR48041">
    <property type="entry name" value="ABC TRANSPORTER G FAMILY MEMBER 28"/>
    <property type="match status" value="1"/>
</dbReference>
<dbReference type="Pfam" id="PF01061">
    <property type="entry name" value="ABC2_membrane"/>
    <property type="match status" value="1"/>
</dbReference>
<dbReference type="GO" id="GO:0016020">
    <property type="term" value="C:membrane"/>
    <property type="evidence" value="ECO:0007669"/>
    <property type="project" value="UniProtKB-SubCell"/>
</dbReference>
<evidence type="ECO:0000256" key="9">
    <source>
        <dbReference type="SAM" id="Phobius"/>
    </source>
</evidence>
<dbReference type="AlphaFoldDB" id="A0A4D9CM33"/>
<dbReference type="InterPro" id="IPR003593">
    <property type="entry name" value="AAA+_ATPase"/>
</dbReference>
<evidence type="ECO:0000313" key="12">
    <source>
        <dbReference type="Proteomes" id="UP000355283"/>
    </source>
</evidence>
<dbReference type="InterPro" id="IPR050352">
    <property type="entry name" value="ABCG_transporters"/>
</dbReference>
<feature type="region of interest" description="Disordered" evidence="8">
    <location>
        <begin position="250"/>
        <end position="329"/>
    </location>
</feature>
<dbReference type="EMBL" id="SDOX01000181">
    <property type="protein sequence ID" value="TFJ80171.1"/>
    <property type="molecule type" value="Genomic_DNA"/>
</dbReference>
<keyword evidence="5" id="KW-0067">ATP-binding</keyword>
<feature type="compositionally biased region" description="Basic and acidic residues" evidence="8">
    <location>
        <begin position="263"/>
        <end position="312"/>
    </location>
</feature>
<dbReference type="OrthoDB" id="77049at2759"/>
<feature type="compositionally biased region" description="Low complexity" evidence="8">
    <location>
        <begin position="1"/>
        <end position="10"/>
    </location>
</feature>
<evidence type="ECO:0000313" key="11">
    <source>
        <dbReference type="EMBL" id="TFJ80171.1"/>
    </source>
</evidence>
<evidence type="ECO:0000256" key="3">
    <source>
        <dbReference type="ARBA" id="ARBA00022692"/>
    </source>
</evidence>
<feature type="domain" description="ABC transporter" evidence="10">
    <location>
        <begin position="75"/>
        <end position="338"/>
    </location>
</feature>
<dbReference type="InterPro" id="IPR013525">
    <property type="entry name" value="ABC2_TM"/>
</dbReference>
<dbReference type="GO" id="GO:0005524">
    <property type="term" value="F:ATP binding"/>
    <property type="evidence" value="ECO:0007669"/>
    <property type="project" value="UniProtKB-KW"/>
</dbReference>
<name>A0A4D9CM33_9STRA</name>
<evidence type="ECO:0000256" key="4">
    <source>
        <dbReference type="ARBA" id="ARBA00022741"/>
    </source>
</evidence>
<dbReference type="SMART" id="SM00382">
    <property type="entry name" value="AAA"/>
    <property type="match status" value="1"/>
</dbReference>
<dbReference type="PROSITE" id="PS50893">
    <property type="entry name" value="ABC_TRANSPORTER_2"/>
    <property type="match status" value="1"/>
</dbReference>
<dbReference type="Proteomes" id="UP000355283">
    <property type="component" value="Unassembled WGS sequence"/>
</dbReference>
<dbReference type="Gene3D" id="3.40.50.300">
    <property type="entry name" value="P-loop containing nucleotide triphosphate hydrolases"/>
    <property type="match status" value="1"/>
</dbReference>
<keyword evidence="2" id="KW-0813">Transport</keyword>
<evidence type="ECO:0000256" key="6">
    <source>
        <dbReference type="ARBA" id="ARBA00022989"/>
    </source>
</evidence>
<feature type="region of interest" description="Disordered" evidence="8">
    <location>
        <begin position="1"/>
        <end position="27"/>
    </location>
</feature>
<keyword evidence="4" id="KW-0547">Nucleotide-binding</keyword>
<comment type="caution">
    <text evidence="11">The sequence shown here is derived from an EMBL/GenBank/DDBJ whole genome shotgun (WGS) entry which is preliminary data.</text>
</comment>
<feature type="transmembrane region" description="Helical" evidence="9">
    <location>
        <begin position="559"/>
        <end position="581"/>
    </location>
</feature>
<dbReference type="GO" id="GO:0016887">
    <property type="term" value="F:ATP hydrolysis activity"/>
    <property type="evidence" value="ECO:0007669"/>
    <property type="project" value="InterPro"/>
</dbReference>
<feature type="transmembrane region" description="Helical" evidence="9">
    <location>
        <begin position="426"/>
        <end position="451"/>
    </location>
</feature>
<organism evidence="11 12">
    <name type="scientific">Nannochloropsis salina CCMP1776</name>
    <dbReference type="NCBI Taxonomy" id="1027361"/>
    <lineage>
        <taxon>Eukaryota</taxon>
        <taxon>Sar</taxon>
        <taxon>Stramenopiles</taxon>
        <taxon>Ochrophyta</taxon>
        <taxon>Eustigmatophyceae</taxon>
        <taxon>Eustigmatales</taxon>
        <taxon>Monodopsidaceae</taxon>
        <taxon>Microchloropsis</taxon>
        <taxon>Microchloropsis salina</taxon>
    </lineage>
</organism>
<keyword evidence="7 9" id="KW-0472">Membrane</keyword>
<proteinExistence type="predicted"/>
<evidence type="ECO:0000256" key="5">
    <source>
        <dbReference type="ARBA" id="ARBA00022840"/>
    </source>
</evidence>
<protein>
    <recommendedName>
        <fullName evidence="10">ABC transporter domain-containing protein</fullName>
    </recommendedName>
</protein>
<keyword evidence="3 9" id="KW-0812">Transmembrane</keyword>
<dbReference type="InterPro" id="IPR027417">
    <property type="entry name" value="P-loop_NTPase"/>
</dbReference>
<keyword evidence="6 9" id="KW-1133">Transmembrane helix</keyword>
<dbReference type="PANTHER" id="PTHR48041:SF139">
    <property type="entry name" value="PROTEIN SCARLET"/>
    <property type="match status" value="1"/>
</dbReference>